<dbReference type="PANTHER" id="PTHR12468:SF2">
    <property type="entry name" value="GPI MANNOSYLTRANSFERASE 2"/>
    <property type="match status" value="1"/>
</dbReference>
<feature type="transmembrane region" description="Helical" evidence="12">
    <location>
        <begin position="359"/>
        <end position="380"/>
    </location>
</feature>
<feature type="transmembrane region" description="Helical" evidence="12">
    <location>
        <begin position="245"/>
        <end position="264"/>
    </location>
</feature>
<keyword evidence="5 12" id="KW-0337">GPI-anchor biosynthesis</keyword>
<evidence type="ECO:0000256" key="7">
    <source>
        <dbReference type="ARBA" id="ARBA00022679"/>
    </source>
</evidence>
<evidence type="ECO:0000256" key="10">
    <source>
        <dbReference type="ARBA" id="ARBA00022989"/>
    </source>
</evidence>
<evidence type="ECO:0000256" key="9">
    <source>
        <dbReference type="ARBA" id="ARBA00022824"/>
    </source>
</evidence>
<feature type="transmembrane region" description="Helical" evidence="12">
    <location>
        <begin position="220"/>
        <end position="238"/>
    </location>
</feature>
<dbReference type="InterPro" id="IPR007315">
    <property type="entry name" value="PIG-V/Gpi18"/>
</dbReference>
<feature type="transmembrane region" description="Helical" evidence="12">
    <location>
        <begin position="161"/>
        <end position="181"/>
    </location>
</feature>
<dbReference type="STRING" id="68775.A0A5C3MT82"/>
<evidence type="ECO:0000256" key="1">
    <source>
        <dbReference type="ARBA" id="ARBA00004477"/>
    </source>
</evidence>
<evidence type="ECO:0000256" key="8">
    <source>
        <dbReference type="ARBA" id="ARBA00022692"/>
    </source>
</evidence>
<name>A0A5C3MT82_9AGAR</name>
<sequence>MNAFDTVHDDAEDVAHSELAIKQHPVHNDDRECSFHRSLLLRISICARLLAFVFLRLAVHLPLFDASPHLVDVAPSALSLLRWDAFHFLQIAQNGYQYEYQWAFFPALPALMRGTVALIPQSLRSTPATDLLIGGAMAAIACDTTRTLYLLTMHHFGTPKLALLTSLLSTLPSSPATLYLAPYTEPFFTYLSYRGMLFCAHAQWLPAAILFALASSFRSNGIFLAGFLLWGMLLSPFLQERRIHLSTLSYSVVLTSLVFSPFIYHNVSAYLTFCTHVASYHPQWCSNFLPSIYTHVQATYWGSGFLKYWTLQQVPNFLIAAPPLLLLYTFSTYHLKNALLPRLSAFIQDKPPARVQDPFLNFSLTPHAIHAFFLTSTLLFASHTQIILRVAASMPFLYWGAAWLILDYPSWGSCWVGWSVIWGVLSIILWATFLPPA</sequence>
<dbReference type="PANTHER" id="PTHR12468">
    <property type="entry name" value="GPI MANNOSYLTRANSFERASE 2"/>
    <property type="match status" value="1"/>
</dbReference>
<protein>
    <recommendedName>
        <fullName evidence="4 12">GPI mannosyltransferase 2</fullName>
        <ecNumber evidence="12">2.4.1.-</ecNumber>
    </recommendedName>
</protein>
<comment type="pathway">
    <text evidence="2 12">Glycolipid biosynthesis; glycosylphosphatidylinositol-anchor biosynthesis.</text>
</comment>
<evidence type="ECO:0000256" key="5">
    <source>
        <dbReference type="ARBA" id="ARBA00022502"/>
    </source>
</evidence>
<feature type="transmembrane region" description="Helical" evidence="12">
    <location>
        <begin position="413"/>
        <end position="433"/>
    </location>
</feature>
<accession>A0A5C3MT82</accession>
<keyword evidence="14" id="KW-1185">Reference proteome</keyword>
<dbReference type="Proteomes" id="UP000308652">
    <property type="component" value="Unassembled WGS sequence"/>
</dbReference>
<feature type="transmembrane region" description="Helical" evidence="12">
    <location>
        <begin position="386"/>
        <end position="406"/>
    </location>
</feature>
<dbReference type="AlphaFoldDB" id="A0A5C3MT82"/>
<evidence type="ECO:0000256" key="6">
    <source>
        <dbReference type="ARBA" id="ARBA00022676"/>
    </source>
</evidence>
<organism evidence="13 14">
    <name type="scientific">Crucibulum laeve</name>
    <dbReference type="NCBI Taxonomy" id="68775"/>
    <lineage>
        <taxon>Eukaryota</taxon>
        <taxon>Fungi</taxon>
        <taxon>Dikarya</taxon>
        <taxon>Basidiomycota</taxon>
        <taxon>Agaricomycotina</taxon>
        <taxon>Agaricomycetes</taxon>
        <taxon>Agaricomycetidae</taxon>
        <taxon>Agaricales</taxon>
        <taxon>Agaricineae</taxon>
        <taxon>Nidulariaceae</taxon>
        <taxon>Crucibulum</taxon>
    </lineage>
</organism>
<proteinExistence type="inferred from homology"/>
<feature type="transmembrane region" description="Helical" evidence="12">
    <location>
        <begin position="317"/>
        <end position="335"/>
    </location>
</feature>
<keyword evidence="7 12" id="KW-0808">Transferase</keyword>
<comment type="similarity">
    <text evidence="3 12">Belongs to the PIGV family.</text>
</comment>
<evidence type="ECO:0000256" key="11">
    <source>
        <dbReference type="ARBA" id="ARBA00023136"/>
    </source>
</evidence>
<dbReference type="GO" id="GO:0006506">
    <property type="term" value="P:GPI anchor biosynthetic process"/>
    <property type="evidence" value="ECO:0007669"/>
    <property type="project" value="UniProtKB-UniPathway"/>
</dbReference>
<dbReference type="UniPathway" id="UPA00196"/>
<dbReference type="EC" id="2.4.1.-" evidence="12"/>
<keyword evidence="9 12" id="KW-0256">Endoplasmic reticulum</keyword>
<keyword evidence="11 12" id="KW-0472">Membrane</keyword>
<comment type="function">
    <text evidence="12">Mannosyltransferase involved in glycosylphosphatidylinositol-anchor biosynthesis.</text>
</comment>
<evidence type="ECO:0000256" key="4">
    <source>
        <dbReference type="ARBA" id="ARBA00013795"/>
    </source>
</evidence>
<reference evidence="13 14" key="1">
    <citation type="journal article" date="2019" name="Nat. Ecol. Evol.">
        <title>Megaphylogeny resolves global patterns of mushroom evolution.</title>
        <authorList>
            <person name="Varga T."/>
            <person name="Krizsan K."/>
            <person name="Foldi C."/>
            <person name="Dima B."/>
            <person name="Sanchez-Garcia M."/>
            <person name="Sanchez-Ramirez S."/>
            <person name="Szollosi G.J."/>
            <person name="Szarkandi J.G."/>
            <person name="Papp V."/>
            <person name="Albert L."/>
            <person name="Andreopoulos W."/>
            <person name="Angelini C."/>
            <person name="Antonin V."/>
            <person name="Barry K.W."/>
            <person name="Bougher N.L."/>
            <person name="Buchanan P."/>
            <person name="Buyck B."/>
            <person name="Bense V."/>
            <person name="Catcheside P."/>
            <person name="Chovatia M."/>
            <person name="Cooper J."/>
            <person name="Damon W."/>
            <person name="Desjardin D."/>
            <person name="Finy P."/>
            <person name="Geml J."/>
            <person name="Haridas S."/>
            <person name="Hughes K."/>
            <person name="Justo A."/>
            <person name="Karasinski D."/>
            <person name="Kautmanova I."/>
            <person name="Kiss B."/>
            <person name="Kocsube S."/>
            <person name="Kotiranta H."/>
            <person name="LaButti K.M."/>
            <person name="Lechner B.E."/>
            <person name="Liimatainen K."/>
            <person name="Lipzen A."/>
            <person name="Lukacs Z."/>
            <person name="Mihaltcheva S."/>
            <person name="Morgado L.N."/>
            <person name="Niskanen T."/>
            <person name="Noordeloos M.E."/>
            <person name="Ohm R.A."/>
            <person name="Ortiz-Santana B."/>
            <person name="Ovrebo C."/>
            <person name="Racz N."/>
            <person name="Riley R."/>
            <person name="Savchenko A."/>
            <person name="Shiryaev A."/>
            <person name="Soop K."/>
            <person name="Spirin V."/>
            <person name="Szebenyi C."/>
            <person name="Tomsovsky M."/>
            <person name="Tulloss R.E."/>
            <person name="Uehling J."/>
            <person name="Grigoriev I.V."/>
            <person name="Vagvolgyi C."/>
            <person name="Papp T."/>
            <person name="Martin F.M."/>
            <person name="Miettinen O."/>
            <person name="Hibbett D.S."/>
            <person name="Nagy L.G."/>
        </authorList>
    </citation>
    <scope>NUCLEOTIDE SEQUENCE [LARGE SCALE GENOMIC DNA]</scope>
    <source>
        <strain evidence="13 14">CBS 166.37</strain>
    </source>
</reference>
<keyword evidence="6 12" id="KW-0328">Glycosyltransferase</keyword>
<evidence type="ECO:0000313" key="13">
    <source>
        <dbReference type="EMBL" id="TFK44581.1"/>
    </source>
</evidence>
<dbReference type="GO" id="GO:0000009">
    <property type="term" value="F:alpha-1,6-mannosyltransferase activity"/>
    <property type="evidence" value="ECO:0007669"/>
    <property type="project" value="InterPro"/>
</dbReference>
<gene>
    <name evidence="13" type="ORF">BDQ12DRAFT_673238</name>
</gene>
<dbReference type="GO" id="GO:0004376">
    <property type="term" value="F:GPI mannosyltransferase activity"/>
    <property type="evidence" value="ECO:0007669"/>
    <property type="project" value="InterPro"/>
</dbReference>
<dbReference type="GO" id="GO:0005789">
    <property type="term" value="C:endoplasmic reticulum membrane"/>
    <property type="evidence" value="ECO:0007669"/>
    <property type="project" value="UniProtKB-SubCell"/>
</dbReference>
<evidence type="ECO:0000313" key="14">
    <source>
        <dbReference type="Proteomes" id="UP000308652"/>
    </source>
</evidence>
<comment type="subcellular location">
    <subcellularLocation>
        <location evidence="1 12">Endoplasmic reticulum membrane</location>
        <topology evidence="1 12">Multi-pass membrane protein</topology>
    </subcellularLocation>
</comment>
<dbReference type="EMBL" id="ML213590">
    <property type="protein sequence ID" value="TFK44581.1"/>
    <property type="molecule type" value="Genomic_DNA"/>
</dbReference>
<keyword evidence="10 12" id="KW-1133">Transmembrane helix</keyword>
<keyword evidence="8 12" id="KW-0812">Transmembrane</keyword>
<feature type="transmembrane region" description="Helical" evidence="12">
    <location>
        <begin position="39"/>
        <end position="59"/>
    </location>
</feature>
<evidence type="ECO:0000256" key="12">
    <source>
        <dbReference type="RuleBase" id="RU363112"/>
    </source>
</evidence>
<feature type="transmembrane region" description="Helical" evidence="12">
    <location>
        <begin position="193"/>
        <end position="214"/>
    </location>
</feature>
<evidence type="ECO:0000256" key="3">
    <source>
        <dbReference type="ARBA" id="ARBA00008698"/>
    </source>
</evidence>
<dbReference type="OrthoDB" id="10252502at2759"/>
<dbReference type="Pfam" id="PF04188">
    <property type="entry name" value="Mannosyl_trans2"/>
    <property type="match status" value="1"/>
</dbReference>
<dbReference type="GO" id="GO:0031501">
    <property type="term" value="C:mannosyltransferase complex"/>
    <property type="evidence" value="ECO:0007669"/>
    <property type="project" value="TreeGrafter"/>
</dbReference>
<evidence type="ECO:0000256" key="2">
    <source>
        <dbReference type="ARBA" id="ARBA00004687"/>
    </source>
</evidence>